<dbReference type="AlphaFoldDB" id="A0AAD5S0D0"/>
<feature type="non-terminal residue" evidence="2">
    <location>
        <position position="135"/>
    </location>
</feature>
<keyword evidence="1" id="KW-0802">TPR repeat</keyword>
<evidence type="ECO:0000256" key="1">
    <source>
        <dbReference type="PROSITE-ProRule" id="PRU00339"/>
    </source>
</evidence>
<evidence type="ECO:0000313" key="2">
    <source>
        <dbReference type="EMBL" id="KAJ3025072.1"/>
    </source>
</evidence>
<proteinExistence type="predicted"/>
<dbReference type="InterPro" id="IPR011990">
    <property type="entry name" value="TPR-like_helical_dom_sf"/>
</dbReference>
<protein>
    <submittedName>
        <fullName evidence="2">Uncharacterized protein</fullName>
    </submittedName>
</protein>
<reference evidence="2" key="1">
    <citation type="submission" date="2020-05" db="EMBL/GenBank/DDBJ databases">
        <title>Phylogenomic resolution of chytrid fungi.</title>
        <authorList>
            <person name="Stajich J.E."/>
            <person name="Amses K."/>
            <person name="Simmons R."/>
            <person name="Seto K."/>
            <person name="Myers J."/>
            <person name="Bonds A."/>
            <person name="Quandt C.A."/>
            <person name="Barry K."/>
            <person name="Liu P."/>
            <person name="Grigoriev I."/>
            <person name="Longcore J.E."/>
            <person name="James T.Y."/>
        </authorList>
    </citation>
    <scope>NUCLEOTIDE SEQUENCE</scope>
    <source>
        <strain evidence="2">JEL0318</strain>
    </source>
</reference>
<gene>
    <name evidence="2" type="ORF">HK097_006759</name>
</gene>
<accession>A0AAD5S0D0</accession>
<dbReference type="PROSITE" id="PS50005">
    <property type="entry name" value="TPR"/>
    <property type="match status" value="1"/>
</dbReference>
<keyword evidence="3" id="KW-1185">Reference proteome</keyword>
<feature type="repeat" description="TPR" evidence="1">
    <location>
        <begin position="95"/>
        <end position="128"/>
    </location>
</feature>
<name>A0AAD5S0D0_9FUNG</name>
<dbReference type="EMBL" id="JADGJD010003184">
    <property type="protein sequence ID" value="KAJ3025072.1"/>
    <property type="molecule type" value="Genomic_DNA"/>
</dbReference>
<dbReference type="InterPro" id="IPR019734">
    <property type="entry name" value="TPR_rpt"/>
</dbReference>
<dbReference type="Proteomes" id="UP001212841">
    <property type="component" value="Unassembled WGS sequence"/>
</dbReference>
<dbReference type="Gene3D" id="1.25.40.10">
    <property type="entry name" value="Tetratricopeptide repeat domain"/>
    <property type="match status" value="1"/>
</dbReference>
<comment type="caution">
    <text evidence="2">The sequence shown here is derived from an EMBL/GenBank/DDBJ whole genome shotgun (WGS) entry which is preliminary data.</text>
</comment>
<dbReference type="SUPFAM" id="SSF48452">
    <property type="entry name" value="TPR-like"/>
    <property type="match status" value="1"/>
</dbReference>
<evidence type="ECO:0000313" key="3">
    <source>
        <dbReference type="Proteomes" id="UP001212841"/>
    </source>
</evidence>
<organism evidence="2 3">
    <name type="scientific">Rhizophlyctis rosea</name>
    <dbReference type="NCBI Taxonomy" id="64517"/>
    <lineage>
        <taxon>Eukaryota</taxon>
        <taxon>Fungi</taxon>
        <taxon>Fungi incertae sedis</taxon>
        <taxon>Chytridiomycota</taxon>
        <taxon>Chytridiomycota incertae sedis</taxon>
        <taxon>Chytridiomycetes</taxon>
        <taxon>Rhizophlyctidales</taxon>
        <taxon>Rhizophlyctidaceae</taxon>
        <taxon>Rhizophlyctis</taxon>
    </lineage>
</organism>
<sequence length="135" mass="14280">MRDEVEALLEELGVGKGVSEAGKCRAIEGEWQRLKGLGLSDQAAEVQGLYAWKLKQITGSKEGGGGGAGDGLQTAEMEHVLAKLRDAVAVDPDCAEACFHTGRILLSPGNISEASVYLQRALALKPCMSSARILR</sequence>